<gene>
    <name evidence="1" type="ORF">MRB53_028864</name>
</gene>
<keyword evidence="2" id="KW-1185">Reference proteome</keyword>
<comment type="caution">
    <text evidence="1">The sequence shown here is derived from an EMBL/GenBank/DDBJ whole genome shotgun (WGS) entry which is preliminary data.</text>
</comment>
<name>A0ACC2KH97_PERAE</name>
<reference evidence="1 2" key="1">
    <citation type="journal article" date="2022" name="Hortic Res">
        <title>A haplotype resolved chromosomal level avocado genome allows analysis of novel avocado genes.</title>
        <authorList>
            <person name="Nath O."/>
            <person name="Fletcher S.J."/>
            <person name="Hayward A."/>
            <person name="Shaw L.M."/>
            <person name="Masouleh A.K."/>
            <person name="Furtado A."/>
            <person name="Henry R.J."/>
            <person name="Mitter N."/>
        </authorList>
    </citation>
    <scope>NUCLEOTIDE SEQUENCE [LARGE SCALE GENOMIC DNA]</scope>
    <source>
        <strain evidence="2">cv. Hass</strain>
    </source>
</reference>
<sequence>MQISPTISLSQIPSLLFPPKSPSIQPLHKIQQPCPSPNISTDNIQRPSAIKRSGLLSTIDRAIQEEEEQRRARREEVNEKGVEIEGHVIQGFSIGGLETCVVVPTLNAAFGIGRCTTTAVHQDFLFITDAHVDHIGGLPLYVATRHLCGLKPPTVFVPPCIKEDVENLFDIHRALSQMELNLDLVALNVGETYEMRNDLVVRPFKTHHVIPSQGYVIYKVRNKLNVEYTNLKGNQIKELKLSGVEITDTTLSPEVAFTGDTMSDFILDPRNEDVLRAKVLITEATFLDEELDIKHARQLGHMHLFEILEHAERIHNKAMLLTHFSSRYKLEDIRQAVAMLQTKLSTKVITCLYRRSSSPWLNLERRKLSIFVSISRMSPRKKEIDELEREFEVAGTIARPEFCILQQNEIEGRRHIDKVATINLKIRTKDLGLEVIVIGDDLMKKKAIRVSVAREPATTRVLVMPQVTGQQFGQSPPSEKEQQALCFSSIAEQDAGR</sequence>
<evidence type="ECO:0000313" key="1">
    <source>
        <dbReference type="EMBL" id="KAJ8620335.1"/>
    </source>
</evidence>
<evidence type="ECO:0000313" key="2">
    <source>
        <dbReference type="Proteomes" id="UP001234297"/>
    </source>
</evidence>
<dbReference type="EMBL" id="CM056817">
    <property type="protein sequence ID" value="KAJ8620335.1"/>
    <property type="molecule type" value="Genomic_DNA"/>
</dbReference>
<organism evidence="1 2">
    <name type="scientific">Persea americana</name>
    <name type="common">Avocado</name>
    <dbReference type="NCBI Taxonomy" id="3435"/>
    <lineage>
        <taxon>Eukaryota</taxon>
        <taxon>Viridiplantae</taxon>
        <taxon>Streptophyta</taxon>
        <taxon>Embryophyta</taxon>
        <taxon>Tracheophyta</taxon>
        <taxon>Spermatophyta</taxon>
        <taxon>Magnoliopsida</taxon>
        <taxon>Magnoliidae</taxon>
        <taxon>Laurales</taxon>
        <taxon>Lauraceae</taxon>
        <taxon>Persea</taxon>
    </lineage>
</organism>
<dbReference type="Proteomes" id="UP001234297">
    <property type="component" value="Chromosome 9"/>
</dbReference>
<proteinExistence type="predicted"/>
<protein>
    <submittedName>
        <fullName evidence="1">Uncharacterized protein</fullName>
    </submittedName>
</protein>
<accession>A0ACC2KH97</accession>